<feature type="compositionally biased region" description="Basic and acidic residues" evidence="1">
    <location>
        <begin position="477"/>
        <end position="490"/>
    </location>
</feature>
<feature type="region of interest" description="Disordered" evidence="1">
    <location>
        <begin position="124"/>
        <end position="149"/>
    </location>
</feature>
<feature type="region of interest" description="Disordered" evidence="1">
    <location>
        <begin position="353"/>
        <end position="378"/>
    </location>
</feature>
<dbReference type="Proteomes" id="UP000836788">
    <property type="component" value="Chromosome 2"/>
</dbReference>
<dbReference type="AlphaFoldDB" id="A0A8J9SWJ6"/>
<name>A0A8J9SWJ6_PHATR</name>
<feature type="compositionally biased region" description="Acidic residues" evidence="1">
    <location>
        <begin position="270"/>
        <end position="280"/>
    </location>
</feature>
<reference evidence="2" key="1">
    <citation type="submission" date="2022-02" db="EMBL/GenBank/DDBJ databases">
        <authorList>
            <person name="Giguere J D."/>
        </authorList>
    </citation>
    <scope>NUCLEOTIDE SEQUENCE</scope>
    <source>
        <strain evidence="2">CCAP 1055/1</strain>
    </source>
</reference>
<feature type="compositionally biased region" description="Polar residues" evidence="1">
    <location>
        <begin position="296"/>
        <end position="311"/>
    </location>
</feature>
<accession>A0A8J9SWJ6</accession>
<feature type="compositionally biased region" description="Polar residues" evidence="1">
    <location>
        <begin position="323"/>
        <end position="333"/>
    </location>
</feature>
<proteinExistence type="predicted"/>
<organism evidence="2">
    <name type="scientific">Phaeodactylum tricornutum</name>
    <name type="common">Diatom</name>
    <dbReference type="NCBI Taxonomy" id="2850"/>
    <lineage>
        <taxon>Eukaryota</taxon>
        <taxon>Sar</taxon>
        <taxon>Stramenopiles</taxon>
        <taxon>Ochrophyta</taxon>
        <taxon>Bacillariophyta</taxon>
        <taxon>Bacillariophyceae</taxon>
        <taxon>Bacillariophycidae</taxon>
        <taxon>Naviculales</taxon>
        <taxon>Phaeodactylaceae</taxon>
        <taxon>Phaeodactylum</taxon>
    </lineage>
</organism>
<evidence type="ECO:0000313" key="2">
    <source>
        <dbReference type="EMBL" id="CAG9283877.1"/>
    </source>
</evidence>
<feature type="compositionally biased region" description="Basic and acidic residues" evidence="1">
    <location>
        <begin position="281"/>
        <end position="295"/>
    </location>
</feature>
<feature type="region of interest" description="Disordered" evidence="1">
    <location>
        <begin position="228"/>
        <end position="333"/>
    </location>
</feature>
<feature type="compositionally biased region" description="Low complexity" evidence="1">
    <location>
        <begin position="312"/>
        <end position="322"/>
    </location>
</feature>
<feature type="compositionally biased region" description="Polar residues" evidence="1">
    <location>
        <begin position="412"/>
        <end position="438"/>
    </location>
</feature>
<protein>
    <submittedName>
        <fullName evidence="2">Uncharacterized protein</fullName>
    </submittedName>
</protein>
<sequence>MAKPNEERIYIGGLDPARLTVRETIERLQSSLLTVNDPNDVGAAFGIRDLHEGPSYVQFTAVPIHNNPSDGIPAQRTPLEAVAKLLHNVKWKGCKLKVQAARPHFLHRLTEEIRVRQIQQENQASLTADATIPPSASSTPVSPRPESTLPRHLKIRRGYGEESWKVDTKPVDVTNWRDFYKQTARLARKRNHVDPTVDAKKAVSASRKAHWNRAVRLRFDQSVAVPTRPPTVEVGRTHLQADKDVESDQESSSSESSRTRDQPHGSYVWSDDESSLDDENLDVRAHSEKESRTEQHPQSASKPLSANTYVWSSDDSSENSQSPPARTKSTTNSFNDVLHVMAVDEFAAGLDAQRTTSSDDGDNDIEINGDATDSFVPTAGTACADEDTTDLKDDIQSNLNVLASIFPSFRQVHQSHPVQETPTDNKPNKASTGWQSGQMLRYDPTKPSAQQFLMDKGTTGNDGQDQTEEDDSSNSTTKEDGNISADEKQQQPEIMGKPTTEGLATDVYEQGKLEQVFREARETDRTPIVVQTETEPGPSQERGFAFSFALANLPKAEVTPDPDPGFSFGFSVPNPSMAERGAGEKPTGSPHRLLVEESALQRENSVKRRHRGLTFPPEVIDEYVSRFYHMDDGARILQDPEGYRNDERVKEEWNKERKALTLDWKRKHKYAQSKKKNRMR</sequence>
<dbReference type="EMBL" id="OU594943">
    <property type="protein sequence ID" value="CAG9283877.1"/>
    <property type="molecule type" value="Genomic_DNA"/>
</dbReference>
<gene>
    <name evidence="2" type="ORF">PTTT1_LOCUS24215</name>
</gene>
<evidence type="ECO:0000256" key="1">
    <source>
        <dbReference type="SAM" id="MobiDB-lite"/>
    </source>
</evidence>
<feature type="compositionally biased region" description="Basic and acidic residues" evidence="1">
    <location>
        <begin position="235"/>
        <end position="246"/>
    </location>
</feature>
<feature type="region of interest" description="Disordered" evidence="1">
    <location>
        <begin position="412"/>
        <end position="505"/>
    </location>
</feature>
<feature type="compositionally biased region" description="Polar residues" evidence="1">
    <location>
        <begin position="124"/>
        <end position="141"/>
    </location>
</feature>